<dbReference type="Proteomes" id="UP000198779">
    <property type="component" value="Unassembled WGS sequence"/>
</dbReference>
<organism evidence="6 7">
    <name type="scientific">Prevotella communis</name>
    <dbReference type="NCBI Taxonomy" id="2913614"/>
    <lineage>
        <taxon>Bacteria</taxon>
        <taxon>Pseudomonadati</taxon>
        <taxon>Bacteroidota</taxon>
        <taxon>Bacteroidia</taxon>
        <taxon>Bacteroidales</taxon>
        <taxon>Prevotellaceae</taxon>
        <taxon>Prevotella</taxon>
    </lineage>
</organism>
<dbReference type="PANTHER" id="PTHR33607">
    <property type="entry name" value="ENDONUCLEASE-1"/>
    <property type="match status" value="1"/>
</dbReference>
<evidence type="ECO:0000313" key="7">
    <source>
        <dbReference type="Proteomes" id="UP000198779"/>
    </source>
</evidence>
<dbReference type="AlphaFoldDB" id="A0A1G7RMU1"/>
<name>A0A1G7RMU1_9BACT</name>
<dbReference type="RefSeq" id="WP_091813246.1">
    <property type="nucleotide sequence ID" value="NZ_FNCQ01000001.1"/>
</dbReference>
<keyword evidence="4" id="KW-0732">Signal</keyword>
<dbReference type="SUPFAM" id="SSF54060">
    <property type="entry name" value="His-Me finger endonucleases"/>
    <property type="match status" value="1"/>
</dbReference>
<evidence type="ECO:0000256" key="3">
    <source>
        <dbReference type="ARBA" id="ARBA00022801"/>
    </source>
</evidence>
<evidence type="ECO:0000256" key="2">
    <source>
        <dbReference type="ARBA" id="ARBA00022722"/>
    </source>
</evidence>
<proteinExistence type="inferred from homology"/>
<feature type="signal peptide" evidence="4">
    <location>
        <begin position="1"/>
        <end position="21"/>
    </location>
</feature>
<evidence type="ECO:0000259" key="5">
    <source>
        <dbReference type="Pfam" id="PF13290"/>
    </source>
</evidence>
<dbReference type="PANTHER" id="PTHR33607:SF2">
    <property type="entry name" value="ENDONUCLEASE-1"/>
    <property type="match status" value="1"/>
</dbReference>
<evidence type="ECO:0000256" key="4">
    <source>
        <dbReference type="SAM" id="SignalP"/>
    </source>
</evidence>
<keyword evidence="7" id="KW-1185">Reference proteome</keyword>
<dbReference type="GO" id="GO:0004518">
    <property type="term" value="F:nuclease activity"/>
    <property type="evidence" value="ECO:0007669"/>
    <property type="project" value="UniProtKB-KW"/>
</dbReference>
<keyword evidence="3" id="KW-0378">Hydrolase</keyword>
<dbReference type="STRING" id="645274.SAMN04487901_10112"/>
<sequence length="547" mass="60031">MKKTTFSLTLLLILCVVSIWAQGPNNSGTYYQAANGKKGEALKTALFNIIKNPDVVSYNGLIDAYHKTDTRTDGKIRDWYSNATNYTWNDRNGNASEGAGWNREHSVPQSWFSEASPMKSDIVHVLPTDCYVNNRRSSYPFGEVGNATYTSNNGYSKLGSCKTPGYSGTVFEPNDEIKGDIARIYFYMVTCYEDRFTNWTKGSATQVFSSNKYEGLKTWCMDMMMRWSKNDPVDAVETARNNAVQEVQGNRNPYVDYPGLEEYVWGSKKEEAFSYDNYDGTGTVTPPDSDRVEDPAFSPMAGTYTNSVNVKLSCSTTGASIYYTLDGTEPSVNSTLYTTDGINLTETTTIKAVAYLDGMYSTTTTATYVIEAGSGDKPVDGEIALNNTFFGVNWTGSRPSSGADVLTGSENGITITYSLGSSANMYCNSEQIRMYGGNELKVESGSGEMVKLEFVTKDSSKELLLLNGGGAIDGYTWTGLANSVTFGAAANHIKMLSVKVTLAIYDPSGIQDINLSTEKKIFDLQGRRVQNPSKGLYIINGRKVILK</sequence>
<dbReference type="Pfam" id="PF04231">
    <property type="entry name" value="Endonuclease_1"/>
    <property type="match status" value="1"/>
</dbReference>
<keyword evidence="2" id="KW-0540">Nuclease</keyword>
<reference evidence="7" key="1">
    <citation type="submission" date="2016-10" db="EMBL/GenBank/DDBJ databases">
        <authorList>
            <person name="Varghese N."/>
            <person name="Submissions S."/>
        </authorList>
    </citation>
    <scope>NUCLEOTIDE SEQUENCE [LARGE SCALE GENOMIC DNA]</scope>
    <source>
        <strain evidence="7">BP1-148</strain>
    </source>
</reference>
<dbReference type="InterPro" id="IPR007346">
    <property type="entry name" value="Endonuclease-I"/>
</dbReference>
<dbReference type="EMBL" id="FNCQ01000001">
    <property type="protein sequence ID" value="SDG11499.1"/>
    <property type="molecule type" value="Genomic_DNA"/>
</dbReference>
<dbReference type="InterPro" id="IPR059177">
    <property type="entry name" value="GH29D-like_dom"/>
</dbReference>
<comment type="similarity">
    <text evidence="1">Belongs to the EndA/NucM nuclease family.</text>
</comment>
<protein>
    <submittedName>
        <fullName evidence="6">Chitobiase/beta-hexosaminidase C-terminal domain-containing protein</fullName>
    </submittedName>
</protein>
<feature type="chain" id="PRO_5011672478" evidence="4">
    <location>
        <begin position="22"/>
        <end position="547"/>
    </location>
</feature>
<dbReference type="Pfam" id="PF13290">
    <property type="entry name" value="CHB_HEX_C_1"/>
    <property type="match status" value="1"/>
</dbReference>
<accession>A0A1G7RMU1</accession>
<evidence type="ECO:0000256" key="1">
    <source>
        <dbReference type="ARBA" id="ARBA00006429"/>
    </source>
</evidence>
<dbReference type="GO" id="GO:0016787">
    <property type="term" value="F:hydrolase activity"/>
    <property type="evidence" value="ECO:0007669"/>
    <property type="project" value="UniProtKB-KW"/>
</dbReference>
<evidence type="ECO:0000313" key="6">
    <source>
        <dbReference type="EMBL" id="SDG11499.1"/>
    </source>
</evidence>
<dbReference type="InterPro" id="IPR044925">
    <property type="entry name" value="His-Me_finger_sf"/>
</dbReference>
<gene>
    <name evidence="6" type="ORF">SAMN04487901_10112</name>
</gene>
<feature type="domain" description="GH29D-like beta-sandwich" evidence="5">
    <location>
        <begin position="299"/>
        <end position="364"/>
    </location>
</feature>